<dbReference type="NCBIfam" id="TIGR03871">
    <property type="entry name" value="ABC_peri_MoxJ_2"/>
    <property type="match status" value="1"/>
</dbReference>
<dbReference type="Pfam" id="PF00581">
    <property type="entry name" value="Rhodanese"/>
    <property type="match status" value="1"/>
</dbReference>
<dbReference type="AlphaFoldDB" id="A0A212RZZ6"/>
<dbReference type="SUPFAM" id="SSF52821">
    <property type="entry name" value="Rhodanese/Cell cycle control phosphatase"/>
    <property type="match status" value="1"/>
</dbReference>
<evidence type="ECO:0000256" key="2">
    <source>
        <dbReference type="SAM" id="SignalP"/>
    </source>
</evidence>
<dbReference type="InterPro" id="IPR001763">
    <property type="entry name" value="Rhodanese-like_dom"/>
</dbReference>
<proteinExistence type="predicted"/>
<organism evidence="4 5">
    <name type="scientific">Arboricoccus pini</name>
    <dbReference type="NCBI Taxonomy" id="1963835"/>
    <lineage>
        <taxon>Bacteria</taxon>
        <taxon>Pseudomonadati</taxon>
        <taxon>Pseudomonadota</taxon>
        <taxon>Alphaproteobacteria</taxon>
        <taxon>Geminicoccales</taxon>
        <taxon>Geminicoccaceae</taxon>
        <taxon>Arboricoccus</taxon>
    </lineage>
</organism>
<dbReference type="PANTHER" id="PTHR35936:SF17">
    <property type="entry name" value="ARGININE-BINDING EXTRACELLULAR PROTEIN ARTP"/>
    <property type="match status" value="1"/>
</dbReference>
<dbReference type="NCBIfam" id="TIGR03865">
    <property type="entry name" value="PQQ_CXXCW"/>
    <property type="match status" value="1"/>
</dbReference>
<name>A0A212RZZ6_9PROT</name>
<sequence>MTRLTARFSRARALCSSTALAAVLCTTGLVVLIASPVRAQTAMGELVDRSAFRVCADPSYLPFSDDQDGGFENKLADLFAHELGVPVAYTWYPRSQGFTRVTLRSRNCDVVMGVVSGDDQMQSTNPYYRTTYVLVYRQGEEARFGSMDAPGMATGKIGYVAGTPPSNLLLKRGLLAHATSYALLVDTRVDNPGRDMVADLAAGKIDVALLWGPIAGYWAKQSKVPLALTPIPSDPRAGERMDYRIALGIRRNEPTWKHDLERLLRRLQPQITAILTDYGVPLLDAQGNLIDPKSVPPVAAKPAEMAAAEPEGYRDENYRAPVPATLKGATVLDVRGLSELMEKERPVLVDVLPRQPKPKDRSPDQVWVEPKREDIPGSYWLPNTGFGFLPKATKDYFAEALATLTKGDKTTPLVFYCDPNCWMSWNAAKRALSEFGYQRVYWFPGGAQGWKDGGNDLANATIFEAAGQGAQN</sequence>
<dbReference type="EMBL" id="FYEH01000018">
    <property type="protein sequence ID" value="SNB78428.1"/>
    <property type="molecule type" value="Genomic_DNA"/>
</dbReference>
<accession>A0A212RZZ6</accession>
<evidence type="ECO:0000259" key="3">
    <source>
        <dbReference type="PROSITE" id="PS50206"/>
    </source>
</evidence>
<gene>
    <name evidence="4" type="ORF">SAMN07250955_11880</name>
</gene>
<dbReference type="InterPro" id="IPR036873">
    <property type="entry name" value="Rhodanese-like_dom_sf"/>
</dbReference>
<dbReference type="Proteomes" id="UP000197065">
    <property type="component" value="Unassembled WGS sequence"/>
</dbReference>
<feature type="domain" description="Rhodanese" evidence="3">
    <location>
        <begin position="375"/>
        <end position="459"/>
    </location>
</feature>
<dbReference type="InterPro" id="IPR022448">
    <property type="entry name" value="Quinoprotein_dehydrogenase"/>
</dbReference>
<protein>
    <submittedName>
        <fullName evidence="4">PQQ-dependent catabolism-associated CXXCW motif protein/quinoprotein dehydrogenase-associated probable ABC transporter substrate-binding protein</fullName>
    </submittedName>
</protein>
<dbReference type="OrthoDB" id="176845at2"/>
<reference evidence="4 5" key="1">
    <citation type="submission" date="2017-06" db="EMBL/GenBank/DDBJ databases">
        <authorList>
            <person name="Kim H.J."/>
            <person name="Triplett B.A."/>
        </authorList>
    </citation>
    <scope>NUCLEOTIDE SEQUENCE [LARGE SCALE GENOMIC DNA]</scope>
    <source>
        <strain evidence="4 5">B29T1</strain>
    </source>
</reference>
<keyword evidence="5" id="KW-1185">Reference proteome</keyword>
<dbReference type="CDD" id="cd00158">
    <property type="entry name" value="RHOD"/>
    <property type="match status" value="1"/>
</dbReference>
<dbReference type="Gene3D" id="3.40.250.10">
    <property type="entry name" value="Rhodanese-like domain"/>
    <property type="match status" value="1"/>
</dbReference>
<feature type="chain" id="PRO_5012668271" evidence="2">
    <location>
        <begin position="22"/>
        <end position="472"/>
    </location>
</feature>
<dbReference type="RefSeq" id="WP_088562891.1">
    <property type="nucleotide sequence ID" value="NZ_FYEH01000018.1"/>
</dbReference>
<dbReference type="PROSITE" id="PS50206">
    <property type="entry name" value="RHODANESE_3"/>
    <property type="match status" value="1"/>
</dbReference>
<dbReference type="PANTHER" id="PTHR35936">
    <property type="entry name" value="MEMBRANE-BOUND LYTIC MUREIN TRANSGLYCOSYLASE F"/>
    <property type="match status" value="1"/>
</dbReference>
<dbReference type="SMART" id="SM00062">
    <property type="entry name" value="PBPb"/>
    <property type="match status" value="1"/>
</dbReference>
<feature type="signal peptide" evidence="2">
    <location>
        <begin position="1"/>
        <end position="21"/>
    </location>
</feature>
<evidence type="ECO:0000313" key="4">
    <source>
        <dbReference type="EMBL" id="SNB78428.1"/>
    </source>
</evidence>
<evidence type="ECO:0000256" key="1">
    <source>
        <dbReference type="ARBA" id="ARBA00022729"/>
    </source>
</evidence>
<dbReference type="InterPro" id="IPR022376">
    <property type="entry name" value="PQQ_CXXCW"/>
</dbReference>
<keyword evidence="1 2" id="KW-0732">Signal</keyword>
<dbReference type="SUPFAM" id="SSF53850">
    <property type="entry name" value="Periplasmic binding protein-like II"/>
    <property type="match status" value="1"/>
</dbReference>
<dbReference type="Gene3D" id="3.40.190.10">
    <property type="entry name" value="Periplasmic binding protein-like II"/>
    <property type="match status" value="2"/>
</dbReference>
<evidence type="ECO:0000313" key="5">
    <source>
        <dbReference type="Proteomes" id="UP000197065"/>
    </source>
</evidence>
<dbReference type="InterPro" id="IPR001638">
    <property type="entry name" value="Solute-binding_3/MltF_N"/>
</dbReference>